<proteinExistence type="predicted"/>
<name>A0A183NI68_9TREM</name>
<accession>A0A183NI68</accession>
<evidence type="ECO:0000313" key="3">
    <source>
        <dbReference type="Proteomes" id="UP000269396"/>
    </source>
</evidence>
<dbReference type="InterPro" id="IPR000980">
    <property type="entry name" value="SH2"/>
</dbReference>
<dbReference type="SUPFAM" id="SSF55550">
    <property type="entry name" value="SH2 domain"/>
    <property type="match status" value="1"/>
</dbReference>
<dbReference type="GO" id="GO:0035591">
    <property type="term" value="F:signaling adaptor activity"/>
    <property type="evidence" value="ECO:0007669"/>
    <property type="project" value="TreeGrafter"/>
</dbReference>
<protein>
    <submittedName>
        <fullName evidence="2">Uncharacterized protein</fullName>
    </submittedName>
</protein>
<dbReference type="STRING" id="31246.A0A183NI68"/>
<sequence>MFTPGLVLNFTASHHPFCFSYSYFTLLSSCFTYLQGQSVEEALNGPMRNHLRFLVIKDLHLLQPWYHHTIRRYEAESRLASEGNQDGAFLVRYRKEDRTYVLSLTSQNEPKHYRIEEYLSRWSIEGGQYFETIMEVSVLIYIYIILYIYLFVC</sequence>
<dbReference type="Proteomes" id="UP000269396">
    <property type="component" value="Unassembled WGS sequence"/>
</dbReference>
<evidence type="ECO:0000256" key="1">
    <source>
        <dbReference type="ARBA" id="ARBA00022999"/>
    </source>
</evidence>
<evidence type="ECO:0000313" key="2">
    <source>
        <dbReference type="EMBL" id="VDO81583.1"/>
    </source>
</evidence>
<dbReference type="GO" id="GO:0030971">
    <property type="term" value="F:receptor tyrosine kinase binding"/>
    <property type="evidence" value="ECO:0007669"/>
    <property type="project" value="TreeGrafter"/>
</dbReference>
<dbReference type="GO" id="GO:0007167">
    <property type="term" value="P:enzyme-linked receptor protein signaling pathway"/>
    <property type="evidence" value="ECO:0007669"/>
    <property type="project" value="TreeGrafter"/>
</dbReference>
<dbReference type="PANTHER" id="PTHR19969:SF5">
    <property type="entry name" value="CRK-LIKE PROTEIN"/>
    <property type="match status" value="1"/>
</dbReference>
<dbReference type="EMBL" id="UZAL01002156">
    <property type="protein sequence ID" value="VDO81583.1"/>
    <property type="molecule type" value="Genomic_DNA"/>
</dbReference>
<dbReference type="GO" id="GO:0005737">
    <property type="term" value="C:cytoplasm"/>
    <property type="evidence" value="ECO:0007669"/>
    <property type="project" value="TreeGrafter"/>
</dbReference>
<keyword evidence="3" id="KW-1185">Reference proteome</keyword>
<organism evidence="2 3">
    <name type="scientific">Schistosoma mattheei</name>
    <dbReference type="NCBI Taxonomy" id="31246"/>
    <lineage>
        <taxon>Eukaryota</taxon>
        <taxon>Metazoa</taxon>
        <taxon>Spiralia</taxon>
        <taxon>Lophotrochozoa</taxon>
        <taxon>Platyhelminthes</taxon>
        <taxon>Trematoda</taxon>
        <taxon>Digenea</taxon>
        <taxon>Strigeidida</taxon>
        <taxon>Schistosomatoidea</taxon>
        <taxon>Schistosomatidae</taxon>
        <taxon>Schistosoma</taxon>
    </lineage>
</organism>
<reference evidence="2 3" key="1">
    <citation type="submission" date="2018-11" db="EMBL/GenBank/DDBJ databases">
        <authorList>
            <consortium name="Pathogen Informatics"/>
        </authorList>
    </citation>
    <scope>NUCLEOTIDE SEQUENCE [LARGE SCALE GENOMIC DNA]</scope>
    <source>
        <strain>Denwood</strain>
        <strain evidence="3">Zambia</strain>
    </source>
</reference>
<dbReference type="PROSITE" id="PS50001">
    <property type="entry name" value="SH2"/>
    <property type="match status" value="1"/>
</dbReference>
<dbReference type="Pfam" id="PF00017">
    <property type="entry name" value="SH2"/>
    <property type="match status" value="1"/>
</dbReference>
<dbReference type="PANTHER" id="PTHR19969">
    <property type="entry name" value="SH2-SH3 ADAPTOR PROTEIN-RELATED"/>
    <property type="match status" value="1"/>
</dbReference>
<gene>
    <name evidence="2" type="ORF">SMTD_LOCUS1804</name>
</gene>
<dbReference type="InterPro" id="IPR036860">
    <property type="entry name" value="SH2_dom_sf"/>
</dbReference>
<dbReference type="GO" id="GO:0016477">
    <property type="term" value="P:cell migration"/>
    <property type="evidence" value="ECO:0007669"/>
    <property type="project" value="TreeGrafter"/>
</dbReference>
<dbReference type="AlphaFoldDB" id="A0A183NI68"/>
<dbReference type="Gene3D" id="3.30.505.10">
    <property type="entry name" value="SH2 domain"/>
    <property type="match status" value="1"/>
</dbReference>
<dbReference type="SMART" id="SM00252">
    <property type="entry name" value="SH2"/>
    <property type="match status" value="1"/>
</dbReference>
<dbReference type="InterPro" id="IPR051184">
    <property type="entry name" value="Tyrosine-phos_adapter"/>
</dbReference>
<keyword evidence="1" id="KW-0727">SH2 domain</keyword>